<protein>
    <submittedName>
        <fullName evidence="2">Uncharacterized protein</fullName>
    </submittedName>
</protein>
<dbReference type="OrthoDB" id="413361at2759"/>
<name>A0A8J2WC52_9CRUS</name>
<evidence type="ECO:0000313" key="2">
    <source>
        <dbReference type="EMBL" id="CAH0112368.1"/>
    </source>
</evidence>
<evidence type="ECO:0000256" key="1">
    <source>
        <dbReference type="SAM" id="MobiDB-lite"/>
    </source>
</evidence>
<gene>
    <name evidence="2" type="ORF">DGAL_LOCUS16083</name>
</gene>
<feature type="region of interest" description="Disordered" evidence="1">
    <location>
        <begin position="104"/>
        <end position="152"/>
    </location>
</feature>
<dbReference type="AlphaFoldDB" id="A0A8J2WC52"/>
<organism evidence="2 3">
    <name type="scientific">Daphnia galeata</name>
    <dbReference type="NCBI Taxonomy" id="27404"/>
    <lineage>
        <taxon>Eukaryota</taxon>
        <taxon>Metazoa</taxon>
        <taxon>Ecdysozoa</taxon>
        <taxon>Arthropoda</taxon>
        <taxon>Crustacea</taxon>
        <taxon>Branchiopoda</taxon>
        <taxon>Diplostraca</taxon>
        <taxon>Cladocera</taxon>
        <taxon>Anomopoda</taxon>
        <taxon>Daphniidae</taxon>
        <taxon>Daphnia</taxon>
    </lineage>
</organism>
<feature type="compositionally biased region" description="Polar residues" evidence="1">
    <location>
        <begin position="124"/>
        <end position="136"/>
    </location>
</feature>
<sequence length="303" mass="34577">MHLIHLEFMNKRPNAGEDIMIHVTALETLAAQLNDLCEPISNNTLMTTILCNLPPRLKWFTHAWQNLRDNDRTLEAFRSFTRLISEQISLDLEDATQRLNTQVTTTTIPPRPAPDANGEANTALFGQQGNKDNNGRSGRHQGGCNRSNTDRESTNRSEAICSYCGKQFHYRFECKQRITNESVKPDQNKRRREDDDNPPPGPSRHKSEVSLISTCYFIAPTLGDFFLDSGCSQHMSGERSYFKDCASCLPTVGLFMALVRRFFMLWVSERSIFRLITLEPVCLTINKLLRFTTFFLFPDSVSV</sequence>
<dbReference type="Proteomes" id="UP000789390">
    <property type="component" value="Unassembled WGS sequence"/>
</dbReference>
<reference evidence="2" key="1">
    <citation type="submission" date="2021-11" db="EMBL/GenBank/DDBJ databases">
        <authorList>
            <person name="Schell T."/>
        </authorList>
    </citation>
    <scope>NUCLEOTIDE SEQUENCE</scope>
    <source>
        <strain evidence="2">M5</strain>
    </source>
</reference>
<accession>A0A8J2WC52</accession>
<evidence type="ECO:0000313" key="3">
    <source>
        <dbReference type="Proteomes" id="UP000789390"/>
    </source>
</evidence>
<dbReference type="Pfam" id="PF14223">
    <property type="entry name" value="Retrotran_gag_2"/>
    <property type="match status" value="1"/>
</dbReference>
<feature type="compositionally biased region" description="Basic and acidic residues" evidence="1">
    <location>
        <begin position="181"/>
        <end position="194"/>
    </location>
</feature>
<dbReference type="EMBL" id="CAKKLH010000325">
    <property type="protein sequence ID" value="CAH0112368.1"/>
    <property type="molecule type" value="Genomic_DNA"/>
</dbReference>
<comment type="caution">
    <text evidence="2">The sequence shown here is derived from an EMBL/GenBank/DDBJ whole genome shotgun (WGS) entry which is preliminary data.</text>
</comment>
<keyword evidence="3" id="KW-1185">Reference proteome</keyword>
<feature type="region of interest" description="Disordered" evidence="1">
    <location>
        <begin position="181"/>
        <end position="207"/>
    </location>
</feature>
<proteinExistence type="predicted"/>